<dbReference type="PANTHER" id="PTHR33823:SF4">
    <property type="entry name" value="GENERAL STRESS PROTEIN 16O"/>
    <property type="match status" value="1"/>
</dbReference>
<dbReference type="Gene3D" id="1.20.120.910">
    <property type="entry name" value="DksA, coiled-coil domain"/>
    <property type="match status" value="1"/>
</dbReference>
<name>A0A9W6R7Z3_9PSEU</name>
<reference evidence="6" key="1">
    <citation type="submission" date="2023-03" db="EMBL/GenBank/DDBJ databases">
        <title>Amycolatopsis taiwanensis NBRC 103393.</title>
        <authorList>
            <person name="Ichikawa N."/>
            <person name="Sato H."/>
            <person name="Tonouchi N."/>
        </authorList>
    </citation>
    <scope>NUCLEOTIDE SEQUENCE</scope>
    <source>
        <strain evidence="6">NBRC 103393</strain>
    </source>
</reference>
<sequence>MPAHRYAVVEARLLAERAATVRRIDGLARQVEGIVESSAWATNDDEHDPEGATVAFERAQVQDLLRQARAELAEFDSAAGRLRAGTYGRCERCGGAIADGRLEALPATRTCIACAESRRR</sequence>
<keyword evidence="3" id="KW-0862">Zinc</keyword>
<organism evidence="6 7">
    <name type="scientific">Amycolatopsis taiwanensis</name>
    <dbReference type="NCBI Taxonomy" id="342230"/>
    <lineage>
        <taxon>Bacteria</taxon>
        <taxon>Bacillati</taxon>
        <taxon>Actinomycetota</taxon>
        <taxon>Actinomycetes</taxon>
        <taxon>Pseudonocardiales</taxon>
        <taxon>Pseudonocardiaceae</taxon>
        <taxon>Amycolatopsis</taxon>
    </lineage>
</organism>
<evidence type="ECO:0000313" key="6">
    <source>
        <dbReference type="EMBL" id="GLY69115.1"/>
    </source>
</evidence>
<protein>
    <submittedName>
        <fullName evidence="6">DnaK suppressor protein</fullName>
    </submittedName>
</protein>
<dbReference type="AlphaFoldDB" id="A0A9W6R7Z3"/>
<dbReference type="PANTHER" id="PTHR33823">
    <property type="entry name" value="RNA POLYMERASE-BINDING TRANSCRIPTION FACTOR DKSA-RELATED"/>
    <property type="match status" value="1"/>
</dbReference>
<dbReference type="EMBL" id="BSTI01000014">
    <property type="protein sequence ID" value="GLY69115.1"/>
    <property type="molecule type" value="Genomic_DNA"/>
</dbReference>
<evidence type="ECO:0000313" key="7">
    <source>
        <dbReference type="Proteomes" id="UP001165136"/>
    </source>
</evidence>
<dbReference type="Pfam" id="PF01258">
    <property type="entry name" value="zf-dskA_traR"/>
    <property type="match status" value="1"/>
</dbReference>
<dbReference type="PROSITE" id="PS01102">
    <property type="entry name" value="ZF_DKSA_1"/>
    <property type="match status" value="1"/>
</dbReference>
<dbReference type="SUPFAM" id="SSF57716">
    <property type="entry name" value="Glucocorticoid receptor-like (DNA-binding domain)"/>
    <property type="match status" value="1"/>
</dbReference>
<evidence type="ECO:0000256" key="4">
    <source>
        <dbReference type="PROSITE-ProRule" id="PRU00510"/>
    </source>
</evidence>
<evidence type="ECO:0000256" key="2">
    <source>
        <dbReference type="ARBA" id="ARBA00022771"/>
    </source>
</evidence>
<feature type="domain" description="Zinc finger DksA/TraR C4-type" evidence="5">
    <location>
        <begin position="85"/>
        <end position="118"/>
    </location>
</feature>
<evidence type="ECO:0000256" key="1">
    <source>
        <dbReference type="ARBA" id="ARBA00022723"/>
    </source>
</evidence>
<gene>
    <name evidence="6" type="ORF">Atai01_57340</name>
</gene>
<keyword evidence="1" id="KW-0479">Metal-binding</keyword>
<dbReference type="GO" id="GO:0008270">
    <property type="term" value="F:zinc ion binding"/>
    <property type="evidence" value="ECO:0007669"/>
    <property type="project" value="UniProtKB-KW"/>
</dbReference>
<evidence type="ECO:0000256" key="3">
    <source>
        <dbReference type="ARBA" id="ARBA00022833"/>
    </source>
</evidence>
<accession>A0A9W6R7Z3</accession>
<feature type="zinc finger region" description="dksA C4-type" evidence="4">
    <location>
        <begin position="90"/>
        <end position="114"/>
    </location>
</feature>
<comment type="caution">
    <text evidence="6">The sequence shown here is derived from an EMBL/GenBank/DDBJ whole genome shotgun (WGS) entry which is preliminary data.</text>
</comment>
<keyword evidence="2" id="KW-0863">Zinc-finger</keyword>
<dbReference type="PROSITE" id="PS51128">
    <property type="entry name" value="ZF_DKSA_2"/>
    <property type="match status" value="1"/>
</dbReference>
<dbReference type="Proteomes" id="UP001165136">
    <property type="component" value="Unassembled WGS sequence"/>
</dbReference>
<dbReference type="InterPro" id="IPR000962">
    <property type="entry name" value="Znf_DskA_TraR"/>
</dbReference>
<dbReference type="InterPro" id="IPR020458">
    <property type="entry name" value="Znf_DskA_TraR_CS"/>
</dbReference>
<keyword evidence="7" id="KW-1185">Reference proteome</keyword>
<evidence type="ECO:0000259" key="5">
    <source>
        <dbReference type="Pfam" id="PF01258"/>
    </source>
</evidence>
<proteinExistence type="predicted"/>